<feature type="transmembrane region" description="Helical" evidence="7">
    <location>
        <begin position="24"/>
        <end position="49"/>
    </location>
</feature>
<dbReference type="Proteomes" id="UP001140949">
    <property type="component" value="Unassembled WGS sequence"/>
</dbReference>
<keyword evidence="10" id="KW-1185">Reference proteome</keyword>
<feature type="coiled-coil region" evidence="5">
    <location>
        <begin position="241"/>
        <end position="300"/>
    </location>
</feature>
<dbReference type="GO" id="GO:0080115">
    <property type="term" value="F:myosin XI tail binding"/>
    <property type="evidence" value="ECO:0007669"/>
    <property type="project" value="UniProtKB-ARBA"/>
</dbReference>
<organism evidence="9 10">
    <name type="scientific">Iris pallida</name>
    <name type="common">Sweet iris</name>
    <dbReference type="NCBI Taxonomy" id="29817"/>
    <lineage>
        <taxon>Eukaryota</taxon>
        <taxon>Viridiplantae</taxon>
        <taxon>Streptophyta</taxon>
        <taxon>Embryophyta</taxon>
        <taxon>Tracheophyta</taxon>
        <taxon>Spermatophyta</taxon>
        <taxon>Magnoliopsida</taxon>
        <taxon>Liliopsida</taxon>
        <taxon>Asparagales</taxon>
        <taxon>Iridaceae</taxon>
        <taxon>Iridoideae</taxon>
        <taxon>Irideae</taxon>
        <taxon>Iris</taxon>
    </lineage>
</organism>
<keyword evidence="4 7" id="KW-0472">Membrane</keyword>
<dbReference type="InterPro" id="IPR007656">
    <property type="entry name" value="GTD-bd"/>
</dbReference>
<dbReference type="PANTHER" id="PTHR31422:SF3">
    <property type="entry name" value="GTD-BINDING DOMAIN-CONTAINING PROTEIN"/>
    <property type="match status" value="1"/>
</dbReference>
<keyword evidence="3 7" id="KW-1133">Transmembrane helix</keyword>
<evidence type="ECO:0000256" key="3">
    <source>
        <dbReference type="ARBA" id="ARBA00022989"/>
    </source>
</evidence>
<evidence type="ECO:0000256" key="1">
    <source>
        <dbReference type="ARBA" id="ARBA00004370"/>
    </source>
</evidence>
<keyword evidence="2 7" id="KW-0812">Transmembrane</keyword>
<reference evidence="9" key="1">
    <citation type="journal article" date="2023" name="GigaByte">
        <title>Genome assembly of the bearded iris, Iris pallida Lam.</title>
        <authorList>
            <person name="Bruccoleri R.E."/>
            <person name="Oakeley E.J."/>
            <person name="Faust A.M.E."/>
            <person name="Altorfer M."/>
            <person name="Dessus-Babus S."/>
            <person name="Burckhardt D."/>
            <person name="Oertli M."/>
            <person name="Naumann U."/>
            <person name="Petersen F."/>
            <person name="Wong J."/>
        </authorList>
    </citation>
    <scope>NUCLEOTIDE SEQUENCE</scope>
    <source>
        <strain evidence="9">GSM-AAB239-AS_SAM_17_03QT</strain>
    </source>
</reference>
<evidence type="ECO:0000256" key="2">
    <source>
        <dbReference type="ARBA" id="ARBA00022692"/>
    </source>
</evidence>
<evidence type="ECO:0000259" key="8">
    <source>
        <dbReference type="PROSITE" id="PS51775"/>
    </source>
</evidence>
<feature type="region of interest" description="Disordered" evidence="6">
    <location>
        <begin position="626"/>
        <end position="658"/>
    </location>
</feature>
<dbReference type="PANTHER" id="PTHR31422">
    <property type="entry name" value="BNAANNG28530D PROTEIN"/>
    <property type="match status" value="1"/>
</dbReference>
<comment type="subcellular location">
    <subcellularLocation>
        <location evidence="1">Membrane</location>
    </subcellularLocation>
</comment>
<dbReference type="GO" id="GO:0016020">
    <property type="term" value="C:membrane"/>
    <property type="evidence" value="ECO:0007669"/>
    <property type="project" value="UniProtKB-SubCell"/>
</dbReference>
<evidence type="ECO:0000256" key="5">
    <source>
        <dbReference type="SAM" id="Coils"/>
    </source>
</evidence>
<dbReference type="AlphaFoldDB" id="A0AAX6FY93"/>
<protein>
    <recommendedName>
        <fullName evidence="8">GTD-binding domain-containing protein</fullName>
    </recommendedName>
</protein>
<proteinExistence type="predicted"/>
<comment type="caution">
    <text evidence="9">The sequence shown here is derived from an EMBL/GenBank/DDBJ whole genome shotgun (WGS) entry which is preliminary data.</text>
</comment>
<evidence type="ECO:0000256" key="7">
    <source>
        <dbReference type="SAM" id="Phobius"/>
    </source>
</evidence>
<gene>
    <name evidence="9" type="ORF">M6B38_392755</name>
</gene>
<evidence type="ECO:0000256" key="6">
    <source>
        <dbReference type="SAM" id="MobiDB-lite"/>
    </source>
</evidence>
<sequence length="658" mass="72217">MPPPCGSSINDWTLPSLVGTYIDLLLALLFLIGSTLVFLGSSLLSLLGLSLPCPCDGLFGCPNCVHARIGSVSRSIRTRFPCENVAFTGYGPDSPHAPAIELPGRDGAVVAGRRPVTGQVRRRRRGRSSWGAGCLSLTGEGVSDNFAAVVVAREEEETNDAVVSGIHDECVSLVDETAPAIECHSHATEESSSGVRDVYISKGKETTIVHNLEGELKDAQAAYSTLCLELEKERSAAATAADEAMAMILRLQSEKATMEMESSQYRRMIEEKFAYDEEEMEILKEIIVRREKEKHVLEKEVETYRQMISGEMTVKKHDPSLDCSDDPTKLLKTIYESIRKKEKLDGKMRSADDGEGIHQLEFTDPRDEFNLEVQEKGMLTMEIYPSCGQCKSSSIGEDDVRFDSNKFQELGFCKDNSCSILGEDAEKDGKIEVGIPVENLDVEDRQDGDMRDSNSSYFETDSNVLDVHVIDDGQNLADVRIGKASGASQTGNLFELFGKGGVTDESSNTSEFVTSIEVPVASPAGVGGDIRRSCSDMPKGCPLLDSPSDRVPFDLRRSSMSAVDNQSFTLATEVEILRKRLKTIQQGREVLSVPLEHQEKVTFQLELLEEISCQLKEIRKITDPGKGIRHASLPPLSSKATSKKRRCRSVSLGLHESA</sequence>
<evidence type="ECO:0000256" key="4">
    <source>
        <dbReference type="ARBA" id="ARBA00023136"/>
    </source>
</evidence>
<dbReference type="PROSITE" id="PS51775">
    <property type="entry name" value="GTD_BINDING"/>
    <property type="match status" value="1"/>
</dbReference>
<accession>A0AAX6FY93</accession>
<reference evidence="9" key="2">
    <citation type="submission" date="2023-04" db="EMBL/GenBank/DDBJ databases">
        <authorList>
            <person name="Bruccoleri R.E."/>
            <person name="Oakeley E.J."/>
            <person name="Faust A.-M."/>
            <person name="Dessus-Babus S."/>
            <person name="Altorfer M."/>
            <person name="Burckhardt D."/>
            <person name="Oertli M."/>
            <person name="Naumann U."/>
            <person name="Petersen F."/>
            <person name="Wong J."/>
        </authorList>
    </citation>
    <scope>NUCLEOTIDE SEQUENCE</scope>
    <source>
        <strain evidence="9">GSM-AAB239-AS_SAM_17_03QT</strain>
        <tissue evidence="9">Leaf</tissue>
    </source>
</reference>
<evidence type="ECO:0000313" key="10">
    <source>
        <dbReference type="Proteomes" id="UP001140949"/>
    </source>
</evidence>
<dbReference type="Pfam" id="PF04576">
    <property type="entry name" value="Zein-binding"/>
    <property type="match status" value="1"/>
</dbReference>
<feature type="domain" description="GTD-binding" evidence="8">
    <location>
        <begin position="207"/>
        <end position="305"/>
    </location>
</feature>
<keyword evidence="5" id="KW-0175">Coiled coil</keyword>
<name>A0AAX6FY93_IRIPA</name>
<dbReference type="EMBL" id="JANAVB010024999">
    <property type="protein sequence ID" value="KAJ6821320.1"/>
    <property type="molecule type" value="Genomic_DNA"/>
</dbReference>
<evidence type="ECO:0000313" key="9">
    <source>
        <dbReference type="EMBL" id="KAJ6821320.1"/>
    </source>
</evidence>